<feature type="region of interest" description="Disordered" evidence="1">
    <location>
        <begin position="66"/>
        <end position="127"/>
    </location>
</feature>
<accession>A0A5B7D451</accession>
<name>A0A5B7D451_PORTR</name>
<reference evidence="2 3" key="1">
    <citation type="submission" date="2019-05" db="EMBL/GenBank/DDBJ databases">
        <title>Another draft genome of Portunus trituberculatus and its Hox gene families provides insights of decapod evolution.</title>
        <authorList>
            <person name="Jeong J.-H."/>
            <person name="Song I."/>
            <person name="Kim S."/>
            <person name="Choi T."/>
            <person name="Kim D."/>
            <person name="Ryu S."/>
            <person name="Kim W."/>
        </authorList>
    </citation>
    <scope>NUCLEOTIDE SEQUENCE [LARGE SCALE GENOMIC DNA]</scope>
    <source>
        <tissue evidence="2">Muscle</tissue>
    </source>
</reference>
<dbReference type="EMBL" id="VSRR010000424">
    <property type="protein sequence ID" value="MPC15396.1"/>
    <property type="molecule type" value="Genomic_DNA"/>
</dbReference>
<proteinExistence type="predicted"/>
<protein>
    <submittedName>
        <fullName evidence="2">Uncharacterized protein</fullName>
    </submittedName>
</protein>
<evidence type="ECO:0000313" key="3">
    <source>
        <dbReference type="Proteomes" id="UP000324222"/>
    </source>
</evidence>
<evidence type="ECO:0000256" key="1">
    <source>
        <dbReference type="SAM" id="MobiDB-lite"/>
    </source>
</evidence>
<evidence type="ECO:0000313" key="2">
    <source>
        <dbReference type="EMBL" id="MPC15396.1"/>
    </source>
</evidence>
<gene>
    <name evidence="2" type="ORF">E2C01_008186</name>
</gene>
<comment type="caution">
    <text evidence="2">The sequence shown here is derived from an EMBL/GenBank/DDBJ whole genome shotgun (WGS) entry which is preliminary data.</text>
</comment>
<organism evidence="2 3">
    <name type="scientific">Portunus trituberculatus</name>
    <name type="common">Swimming crab</name>
    <name type="synonym">Neptunus trituberculatus</name>
    <dbReference type="NCBI Taxonomy" id="210409"/>
    <lineage>
        <taxon>Eukaryota</taxon>
        <taxon>Metazoa</taxon>
        <taxon>Ecdysozoa</taxon>
        <taxon>Arthropoda</taxon>
        <taxon>Crustacea</taxon>
        <taxon>Multicrustacea</taxon>
        <taxon>Malacostraca</taxon>
        <taxon>Eumalacostraca</taxon>
        <taxon>Eucarida</taxon>
        <taxon>Decapoda</taxon>
        <taxon>Pleocyemata</taxon>
        <taxon>Brachyura</taxon>
        <taxon>Eubrachyura</taxon>
        <taxon>Portunoidea</taxon>
        <taxon>Portunidae</taxon>
        <taxon>Portuninae</taxon>
        <taxon>Portunus</taxon>
    </lineage>
</organism>
<keyword evidence="3" id="KW-1185">Reference proteome</keyword>
<feature type="compositionally biased region" description="Polar residues" evidence="1">
    <location>
        <begin position="103"/>
        <end position="115"/>
    </location>
</feature>
<dbReference type="Proteomes" id="UP000324222">
    <property type="component" value="Unassembled WGS sequence"/>
</dbReference>
<dbReference type="AlphaFoldDB" id="A0A5B7D451"/>
<sequence length="162" mass="18613">MKVVKDLAPLVLGEGIDGREGSLTKLTGEVKPKTREEFTESLKKACKCMEDLKRIMNLTDDRDRFKRAPSFRRALSDMESEDESVSLRPRSQQRGSLHKGPKNQRSMYRKTQSLDHQMAEDRGKIWVSTDAGSTTSIDSTMTDDMRRAKYDRDISMDRCKFT</sequence>
<dbReference type="OrthoDB" id="6381435at2759"/>